<feature type="domain" description="BRCT" evidence="15">
    <location>
        <begin position="599"/>
        <end position="677"/>
    </location>
</feature>
<dbReference type="PROSITE" id="PS50172">
    <property type="entry name" value="BRCT"/>
    <property type="match status" value="1"/>
</dbReference>
<dbReference type="CDD" id="cd17748">
    <property type="entry name" value="BRCT_DNA_ligase_like"/>
    <property type="match status" value="1"/>
</dbReference>
<dbReference type="SUPFAM" id="SSF47781">
    <property type="entry name" value="RuvA domain 2-like"/>
    <property type="match status" value="1"/>
</dbReference>
<comment type="catalytic activity">
    <reaction evidence="12 14">
        <text>NAD(+) + (deoxyribonucleotide)n-3'-hydroxyl + 5'-phospho-(deoxyribonucleotide)m = (deoxyribonucleotide)n+m + AMP + beta-nicotinamide D-nucleotide.</text>
        <dbReference type="EC" id="6.5.1.2"/>
    </reaction>
</comment>
<evidence type="ECO:0000256" key="12">
    <source>
        <dbReference type="ARBA" id="ARBA00034005"/>
    </source>
</evidence>
<dbReference type="FunFam" id="1.10.150.20:FF:000007">
    <property type="entry name" value="DNA ligase"/>
    <property type="match status" value="1"/>
</dbReference>
<sequence length="677" mass="76236">MNKAEAEKRIEKLKTVINHHRYLYHVLDKQEISEDVLDSLKHELFSLEQKFPDLITPDSPTQRVAGKALEQFEKVRHSQPMLSIEDIFVEEELYDWENYLKKLIPQNVDPEYFCELKVDGFAVSLIYENGILKTGATRGDGKVGENVTQNLKTIPSIPIKLETGEGGPRPLSGRVEVRGEVYMEKKAFEAFKPFYSNPRNLAAGSIRQLDPNLVAGRPLKFLAYKLITDLGQKKHFEEHQILSALGFKTDLGKVCKNISQVLDFRKEIVEKREKFPFMIDGVVINVNDNFLFEKLGVAGKSPRGVRAFKFSSKKNVTKILDIKIQVGRTGAITPVAKLEPVQIEGVTITRATLHNEDEIKRLAVKIGDTVVVERAGDVIPAVKKVFTELRTGKEKSFVFPKKCPICETELERPAGEVIWRCPNRNCGARKIKSLYHFASRKAFNIDGLGPKIINQLSDNNLVSQPADFFALKEGDLVPLERFAEKSAKNLVLAIEARKKIGLAEFIYSLGIRNVGEETSRDLAEYFKTLEGLKKAPLADLDNIKNLGSVVSSSVFDWFHNKKNLEVIENLIKAGIRITETRSLQETETRSLRESLRESRGDGPLLSKNFVLTGVLEKMTREEAEKKIRSLGGKALDAVSRKTSYVVAGSEPGMVKINKAKELGVRIIDEKEFLDMIK</sequence>
<evidence type="ECO:0000256" key="4">
    <source>
        <dbReference type="ARBA" id="ARBA00022598"/>
    </source>
</evidence>
<dbReference type="SUPFAM" id="SSF52113">
    <property type="entry name" value="BRCT domain"/>
    <property type="match status" value="1"/>
</dbReference>
<feature type="binding site" evidence="14">
    <location>
        <begin position="83"/>
        <end position="84"/>
    </location>
    <ligand>
        <name>NAD(+)</name>
        <dbReference type="ChEBI" id="CHEBI:57540"/>
    </ligand>
</feature>
<dbReference type="PIRSF" id="PIRSF001604">
    <property type="entry name" value="LigA"/>
    <property type="match status" value="1"/>
</dbReference>
<dbReference type="GO" id="GO:0006281">
    <property type="term" value="P:DNA repair"/>
    <property type="evidence" value="ECO:0007669"/>
    <property type="project" value="UniProtKB-KW"/>
</dbReference>
<dbReference type="EMBL" id="PCRO01000029">
    <property type="protein sequence ID" value="PIP22744.1"/>
    <property type="molecule type" value="Genomic_DNA"/>
</dbReference>
<dbReference type="InterPro" id="IPR013840">
    <property type="entry name" value="DNAligase_N"/>
</dbReference>
<comment type="cofactor">
    <cofactor evidence="14">
        <name>Mg(2+)</name>
        <dbReference type="ChEBI" id="CHEBI:18420"/>
    </cofactor>
    <cofactor evidence="14">
        <name>Mn(2+)</name>
        <dbReference type="ChEBI" id="CHEBI:29035"/>
    </cofactor>
</comment>
<dbReference type="PANTHER" id="PTHR23389:SF9">
    <property type="entry name" value="DNA LIGASE"/>
    <property type="match status" value="1"/>
</dbReference>
<dbReference type="GO" id="GO:0046872">
    <property type="term" value="F:metal ion binding"/>
    <property type="evidence" value="ECO:0007669"/>
    <property type="project" value="UniProtKB-KW"/>
</dbReference>
<evidence type="ECO:0000256" key="3">
    <source>
        <dbReference type="ARBA" id="ARBA00013308"/>
    </source>
</evidence>
<evidence type="ECO:0000256" key="6">
    <source>
        <dbReference type="ARBA" id="ARBA00022723"/>
    </source>
</evidence>
<dbReference type="Pfam" id="PF12826">
    <property type="entry name" value="HHH_2"/>
    <property type="match status" value="1"/>
</dbReference>
<dbReference type="InterPro" id="IPR010994">
    <property type="entry name" value="RuvA_2-like"/>
</dbReference>
<keyword evidence="5 14" id="KW-0235">DNA replication</keyword>
<keyword evidence="4 14" id="KW-0436">Ligase</keyword>
<keyword evidence="10 14" id="KW-0520">NAD</keyword>
<dbReference type="Gene3D" id="3.40.50.10190">
    <property type="entry name" value="BRCT domain"/>
    <property type="match status" value="1"/>
</dbReference>
<keyword evidence="11 14" id="KW-0234">DNA repair</keyword>
<dbReference type="InterPro" id="IPR041663">
    <property type="entry name" value="DisA/LigA_HHH"/>
</dbReference>
<keyword evidence="7 14" id="KW-0227">DNA damage</keyword>
<feature type="binding site" evidence="14">
    <location>
        <position position="403"/>
    </location>
    <ligand>
        <name>Zn(2+)</name>
        <dbReference type="ChEBI" id="CHEBI:29105"/>
    </ligand>
</feature>
<dbReference type="Gene3D" id="1.10.150.20">
    <property type="entry name" value="5' to 3' exonuclease, C-terminal subdomain"/>
    <property type="match status" value="2"/>
</dbReference>
<name>A0A2G9YU09_9BACT</name>
<dbReference type="InterPro" id="IPR004150">
    <property type="entry name" value="NAD_DNA_ligase_OB"/>
</dbReference>
<evidence type="ECO:0000256" key="8">
    <source>
        <dbReference type="ARBA" id="ARBA00022833"/>
    </source>
</evidence>
<accession>A0A2G9YU09</accession>
<dbReference type="PANTHER" id="PTHR23389">
    <property type="entry name" value="CHROMOSOME TRANSMISSION FIDELITY FACTOR 18"/>
    <property type="match status" value="1"/>
</dbReference>
<dbReference type="GO" id="GO:0003911">
    <property type="term" value="F:DNA ligase (NAD+) activity"/>
    <property type="evidence" value="ECO:0007669"/>
    <property type="project" value="UniProtKB-UniRule"/>
</dbReference>
<keyword evidence="6 14" id="KW-0479">Metal-binding</keyword>
<feature type="binding site" evidence="14">
    <location>
        <position position="426"/>
    </location>
    <ligand>
        <name>Zn(2+)</name>
        <dbReference type="ChEBI" id="CHEBI:29105"/>
    </ligand>
</feature>
<evidence type="ECO:0000256" key="9">
    <source>
        <dbReference type="ARBA" id="ARBA00022842"/>
    </source>
</evidence>
<keyword evidence="8 14" id="KW-0862">Zinc</keyword>
<dbReference type="NCBIfam" id="TIGR00575">
    <property type="entry name" value="dnlj"/>
    <property type="match status" value="1"/>
</dbReference>
<dbReference type="InterPro" id="IPR001679">
    <property type="entry name" value="DNA_ligase"/>
</dbReference>
<organism evidence="16 17">
    <name type="scientific">Candidatus Nealsonbacteria bacterium CG23_combo_of_CG06-09_8_20_14_all_39_17</name>
    <dbReference type="NCBI Taxonomy" id="1974722"/>
    <lineage>
        <taxon>Bacteria</taxon>
        <taxon>Candidatus Nealsoniibacteriota</taxon>
    </lineage>
</organism>
<dbReference type="FunFam" id="2.40.50.140:FF:000012">
    <property type="entry name" value="DNA ligase"/>
    <property type="match status" value="1"/>
</dbReference>
<dbReference type="InterPro" id="IPR001357">
    <property type="entry name" value="BRCT_dom"/>
</dbReference>
<dbReference type="PROSITE" id="PS01056">
    <property type="entry name" value="DNA_LIGASE_N2"/>
    <property type="match status" value="1"/>
</dbReference>
<evidence type="ECO:0000256" key="13">
    <source>
        <dbReference type="ARBA" id="ARBA00060881"/>
    </source>
</evidence>
<reference evidence="16 17" key="1">
    <citation type="submission" date="2017-09" db="EMBL/GenBank/DDBJ databases">
        <title>Depth-based differentiation of microbial function through sediment-hosted aquifers and enrichment of novel symbionts in the deep terrestrial subsurface.</title>
        <authorList>
            <person name="Probst A.J."/>
            <person name="Ladd B."/>
            <person name="Jarett J.K."/>
            <person name="Geller-Mcgrath D.E."/>
            <person name="Sieber C.M."/>
            <person name="Emerson J.B."/>
            <person name="Anantharaman K."/>
            <person name="Thomas B.C."/>
            <person name="Malmstrom R."/>
            <person name="Stieglmeier M."/>
            <person name="Klingl A."/>
            <person name="Woyke T."/>
            <person name="Ryan C.M."/>
            <person name="Banfield J.F."/>
        </authorList>
    </citation>
    <scope>NUCLEOTIDE SEQUENCE [LARGE SCALE GENOMIC DNA]</scope>
    <source>
        <strain evidence="16">CG23_combo_of_CG06-09_8_20_14_all_39_17</strain>
    </source>
</reference>
<feature type="binding site" evidence="14">
    <location>
        <position position="180"/>
    </location>
    <ligand>
        <name>NAD(+)</name>
        <dbReference type="ChEBI" id="CHEBI:57540"/>
    </ligand>
</feature>
<feature type="binding site" evidence="14">
    <location>
        <position position="406"/>
    </location>
    <ligand>
        <name>Zn(2+)</name>
        <dbReference type="ChEBI" id="CHEBI:29105"/>
    </ligand>
</feature>
<evidence type="ECO:0000256" key="14">
    <source>
        <dbReference type="HAMAP-Rule" id="MF_01588"/>
    </source>
</evidence>
<dbReference type="GO" id="GO:0005829">
    <property type="term" value="C:cytosol"/>
    <property type="evidence" value="ECO:0007669"/>
    <property type="project" value="TreeGrafter"/>
</dbReference>
<dbReference type="Pfam" id="PF01653">
    <property type="entry name" value="DNA_ligase_aden"/>
    <property type="match status" value="1"/>
</dbReference>
<dbReference type="Gene3D" id="3.30.470.30">
    <property type="entry name" value="DNA ligase/mRNA capping enzyme"/>
    <property type="match status" value="1"/>
</dbReference>
<feature type="active site" description="N6-AMP-lysine intermediate" evidence="14">
    <location>
        <position position="117"/>
    </location>
</feature>
<dbReference type="InterPro" id="IPR036420">
    <property type="entry name" value="BRCT_dom_sf"/>
</dbReference>
<evidence type="ECO:0000256" key="11">
    <source>
        <dbReference type="ARBA" id="ARBA00023204"/>
    </source>
</evidence>
<evidence type="ECO:0000313" key="16">
    <source>
        <dbReference type="EMBL" id="PIP22744.1"/>
    </source>
</evidence>
<dbReference type="InterPro" id="IPR012340">
    <property type="entry name" value="NA-bd_OB-fold"/>
</dbReference>
<dbReference type="AlphaFoldDB" id="A0A2G9YU09"/>
<keyword evidence="14" id="KW-0464">Manganese</keyword>
<dbReference type="Gene3D" id="6.20.10.30">
    <property type="match status" value="1"/>
</dbReference>
<comment type="function">
    <text evidence="1 14">DNA ligase that catalyzes the formation of phosphodiester linkages between 5'-phosphoryl and 3'-hydroxyl groups in double-stranded DNA using NAD as a coenzyme and as the energy source for the reaction. It is essential for DNA replication and repair of damaged DNA.</text>
</comment>
<feature type="binding site" evidence="14">
    <location>
        <position position="115"/>
    </location>
    <ligand>
        <name>NAD(+)</name>
        <dbReference type="ChEBI" id="CHEBI:57540"/>
    </ligand>
</feature>
<feature type="binding site" evidence="14">
    <location>
        <position position="309"/>
    </location>
    <ligand>
        <name>NAD(+)</name>
        <dbReference type="ChEBI" id="CHEBI:57540"/>
    </ligand>
</feature>
<dbReference type="EC" id="6.5.1.2" evidence="2 14"/>
<dbReference type="InterPro" id="IPR004149">
    <property type="entry name" value="Znf_DNAligase_C4"/>
</dbReference>
<dbReference type="InterPro" id="IPR033136">
    <property type="entry name" value="DNA_ligase_CS"/>
</dbReference>
<comment type="caution">
    <text evidence="14">Lacks conserved residue(s) required for the propagation of feature annotation.</text>
</comment>
<comment type="caution">
    <text evidence="16">The sequence shown here is derived from an EMBL/GenBank/DDBJ whole genome shotgun (WGS) entry which is preliminary data.</text>
</comment>
<evidence type="ECO:0000256" key="2">
    <source>
        <dbReference type="ARBA" id="ARBA00012722"/>
    </source>
</evidence>
<evidence type="ECO:0000313" key="17">
    <source>
        <dbReference type="Proteomes" id="UP000229976"/>
    </source>
</evidence>
<dbReference type="HAMAP" id="MF_01588">
    <property type="entry name" value="DNA_ligase_A"/>
    <property type="match status" value="1"/>
</dbReference>
<dbReference type="SUPFAM" id="SSF56091">
    <property type="entry name" value="DNA ligase/mRNA capping enzyme, catalytic domain"/>
    <property type="match status" value="1"/>
</dbReference>
<dbReference type="NCBIfam" id="NF005932">
    <property type="entry name" value="PRK07956.1"/>
    <property type="match status" value="1"/>
</dbReference>
<proteinExistence type="inferred from homology"/>
<dbReference type="CDD" id="cd00114">
    <property type="entry name" value="LIGANc"/>
    <property type="match status" value="1"/>
</dbReference>
<comment type="similarity">
    <text evidence="13 14">Belongs to the NAD-dependent DNA ligase family. LigA subfamily.</text>
</comment>
<evidence type="ECO:0000256" key="10">
    <source>
        <dbReference type="ARBA" id="ARBA00023027"/>
    </source>
</evidence>
<dbReference type="Pfam" id="PF03119">
    <property type="entry name" value="DNA_ligase_ZBD"/>
    <property type="match status" value="1"/>
</dbReference>
<dbReference type="SMART" id="SM00292">
    <property type="entry name" value="BRCT"/>
    <property type="match status" value="1"/>
</dbReference>
<dbReference type="Pfam" id="PF03120">
    <property type="entry name" value="OB_DNA_ligase"/>
    <property type="match status" value="1"/>
</dbReference>
<dbReference type="SMART" id="SM00532">
    <property type="entry name" value="LIGANc"/>
    <property type="match status" value="1"/>
</dbReference>
<feature type="binding site" evidence="14">
    <location>
        <position position="138"/>
    </location>
    <ligand>
        <name>NAD(+)</name>
        <dbReference type="ChEBI" id="CHEBI:57540"/>
    </ligand>
</feature>
<protein>
    <recommendedName>
        <fullName evidence="3 14">DNA ligase</fullName>
        <ecNumber evidence="2 14">6.5.1.2</ecNumber>
    </recommendedName>
    <alternativeName>
        <fullName evidence="14">Polydeoxyribonucleotide synthase [NAD(+)]</fullName>
    </alternativeName>
</protein>
<evidence type="ECO:0000256" key="1">
    <source>
        <dbReference type="ARBA" id="ARBA00004067"/>
    </source>
</evidence>
<feature type="binding site" evidence="14">
    <location>
        <position position="421"/>
    </location>
    <ligand>
        <name>Zn(2+)</name>
        <dbReference type="ChEBI" id="CHEBI:29105"/>
    </ligand>
</feature>
<keyword evidence="9 14" id="KW-0460">Magnesium</keyword>
<evidence type="ECO:0000259" key="15">
    <source>
        <dbReference type="PROSITE" id="PS50172"/>
    </source>
</evidence>
<dbReference type="Gene3D" id="2.40.50.140">
    <property type="entry name" value="Nucleic acid-binding proteins"/>
    <property type="match status" value="1"/>
</dbReference>
<dbReference type="SUPFAM" id="SSF50249">
    <property type="entry name" value="Nucleic acid-binding proteins"/>
    <property type="match status" value="1"/>
</dbReference>
<evidence type="ECO:0000256" key="5">
    <source>
        <dbReference type="ARBA" id="ARBA00022705"/>
    </source>
</evidence>
<dbReference type="Proteomes" id="UP000229976">
    <property type="component" value="Unassembled WGS sequence"/>
</dbReference>
<evidence type="ECO:0000256" key="7">
    <source>
        <dbReference type="ARBA" id="ARBA00022763"/>
    </source>
</evidence>
<dbReference type="Gene3D" id="1.10.287.610">
    <property type="entry name" value="Helix hairpin bin"/>
    <property type="match status" value="1"/>
</dbReference>
<dbReference type="GO" id="GO:0006260">
    <property type="term" value="P:DNA replication"/>
    <property type="evidence" value="ECO:0007669"/>
    <property type="project" value="UniProtKB-KW"/>
</dbReference>
<dbReference type="Pfam" id="PF00533">
    <property type="entry name" value="BRCT"/>
    <property type="match status" value="1"/>
</dbReference>
<gene>
    <name evidence="14" type="primary">ligA</name>
    <name evidence="16" type="ORF">COX37_02345</name>
</gene>
<dbReference type="InterPro" id="IPR013839">
    <property type="entry name" value="DNAligase_adenylation"/>
</dbReference>